<evidence type="ECO:0000313" key="4">
    <source>
        <dbReference type="Proteomes" id="UP000253410"/>
    </source>
</evidence>
<dbReference type="AlphaFoldDB" id="A0A365XYJ6"/>
<dbReference type="OrthoDB" id="1273722at2"/>
<dbReference type="Pfam" id="PF04738">
    <property type="entry name" value="Lant_dehydr_N"/>
    <property type="match status" value="1"/>
</dbReference>
<dbReference type="Pfam" id="PF14028">
    <property type="entry name" value="Lant_dehydr_C"/>
    <property type="match status" value="1"/>
</dbReference>
<dbReference type="NCBIfam" id="TIGR03891">
    <property type="entry name" value="thiopep_ocin"/>
    <property type="match status" value="1"/>
</dbReference>
<evidence type="ECO:0000313" key="3">
    <source>
        <dbReference type="EMBL" id="RBL91138.1"/>
    </source>
</evidence>
<dbReference type="EMBL" id="QFFJ01000001">
    <property type="protein sequence ID" value="RBL91138.1"/>
    <property type="molecule type" value="Genomic_DNA"/>
</dbReference>
<evidence type="ECO:0000259" key="2">
    <source>
        <dbReference type="Pfam" id="PF14028"/>
    </source>
</evidence>
<reference evidence="3 4" key="1">
    <citation type="submission" date="2018-05" db="EMBL/GenBank/DDBJ databases">
        <title>Chitinophaga sp. K3CV102501T nov., isolated from isolated from a monsoon evergreen broad-leaved forest soil.</title>
        <authorList>
            <person name="Lv Y."/>
        </authorList>
    </citation>
    <scope>NUCLEOTIDE SEQUENCE [LARGE SCALE GENOMIC DNA]</scope>
    <source>
        <strain evidence="3 4">GDMCC 1.1325</strain>
    </source>
</reference>
<dbReference type="InterPro" id="IPR023809">
    <property type="entry name" value="Thiopep_bacteriocin_synth_dom"/>
</dbReference>
<dbReference type="Proteomes" id="UP000253410">
    <property type="component" value="Unassembled WGS sequence"/>
</dbReference>
<feature type="domain" description="Thiopeptide-type bacteriocin biosynthesis" evidence="2">
    <location>
        <begin position="771"/>
        <end position="1041"/>
    </location>
</feature>
<accession>A0A365XYJ6</accession>
<evidence type="ECO:0000259" key="1">
    <source>
        <dbReference type="Pfam" id="PF04738"/>
    </source>
</evidence>
<evidence type="ECO:0008006" key="5">
    <source>
        <dbReference type="Google" id="ProtNLM"/>
    </source>
</evidence>
<gene>
    <name evidence="3" type="ORF">DF182_00510</name>
</gene>
<proteinExistence type="predicted"/>
<comment type="caution">
    <text evidence="3">The sequence shown here is derived from an EMBL/GenBank/DDBJ whole genome shotgun (WGS) entry which is preliminary data.</text>
</comment>
<feature type="domain" description="Lantibiotic dehydratase N-terminal" evidence="1">
    <location>
        <begin position="53"/>
        <end position="697"/>
    </location>
</feature>
<dbReference type="InterPro" id="IPR006827">
    <property type="entry name" value="Lant_deHydtase_N"/>
</dbReference>
<sequence>MKDEKRDQPGISGADFYLLRTPLLPVAHLFRLNKTIAEDKTRLEALLKEIYTDTLLQEAIYISSPVLYDEMMKWLGGASRSKKDLDKLLNSLYKYYCRMCTRSTPYGLFAGCSTGEVSDKSDLKLEEGSYRMNARLDMNYVSELAAVIAALPEVKRQIKYYPNNSIYKMGDQLRYIEYKTVDKYRTFRISSVQYAEYLQLVMDTCRDGATLDAIANKLQTDDISSEEAEEFVESLLESQLLVSELEPAVTGDFFFHVLIEKLERLNDTTTIVAQLKKVNSLLEGEKRGVDKYKEIQTLLSVFIPGSSEKDLVQIDLYHQSVSNRLHSSLVQDLCRDTALLYAALGMAGNVFLDTFRKDFANRYEEQEIPLTEVLDPESGIGYGTFRNGSVEFAPLVKGIGNAAERGNSNSSFTAFDKFLLNKYLEAISCGAKEIILLEEELRSVTGRGSENIIPVSFHLHGSLLADSAAAIDEGRYRFCLRSASGPSSAILLGRFAHGDQKLCDGLKECLRDEEKWYPDAILAEIVHLPQARVGNVLMRPALRDFEIPYLCQPGVERDRQITIDDLMVSVVKGEVVLRSKRLNKRVIPRMSTAHNFNNGTLVVYKFLCDLQTQHVAGGFRWNWGVLDDRDFLPAVRYRQIILSRARWRITRKELQQFNEQGEWQHIQQLRKARNLPQQVLLVDYDNELLIDLDTHIGAGILYKELQKKGSVVLLEFLGQPHETIVEGTSGTYLNEVVFPLHRNMDNIISAPVGIKHTASNIQRNFVPGSPWLYVKIYCGMRHAETILTDVIAPYVSSLLEGKCITGFFFIRYVDTDFHLRLRFYNDQKDGFWESILKDLQALLHPYVEEHIVYRIQTDTYKRELERYGETTIIHAESFFQFDSIAALQLISILHGDEGERFRWLVVIKSVHQLLEDFGLTLSGKRAIMEKLSTAFMQEFGNSDALEIHLNEIYRKENSYIRKVMAGQDDQHEDIWRDVTNIIEKRSRALQSVVAELKQQLQQYDSIETQLRSYIHMLINRMMISSPRKHELVIYTLMKKYYISIESIMKQAKVIQ</sequence>
<dbReference type="RefSeq" id="WP_113613738.1">
    <property type="nucleotide sequence ID" value="NZ_QFFJ01000001.1"/>
</dbReference>
<protein>
    <recommendedName>
        <fullName evidence="5">Lantibiotic dehydratase</fullName>
    </recommendedName>
</protein>
<organism evidence="3 4">
    <name type="scientific">Chitinophaga flava</name>
    <dbReference type="NCBI Taxonomy" id="2259036"/>
    <lineage>
        <taxon>Bacteria</taxon>
        <taxon>Pseudomonadati</taxon>
        <taxon>Bacteroidota</taxon>
        <taxon>Chitinophagia</taxon>
        <taxon>Chitinophagales</taxon>
        <taxon>Chitinophagaceae</taxon>
        <taxon>Chitinophaga</taxon>
    </lineage>
</organism>
<name>A0A365XYJ6_9BACT</name>
<keyword evidence="4" id="KW-1185">Reference proteome</keyword>